<dbReference type="VEuPathDB" id="FungiDB:CPC735_026010"/>
<sequence>MACISQGPEDGWSATIIGFAARRKARSDHYAREILKSEPQAPKEGEDTSSAFRDRAEMPCIRPDGGEKSYRGSKSMEEYPDGYAEMVDSEEYCSRYRGRSARGQKVGKWTVRPGLFSKKKTGTCERLIESETAEVSACPRRIGCERLNDREEGCQRMIAASQSQRLQSGRLFSGFPGRHQQRGVGWLEMGFKISWGDRWWSLWDGNLAVATVEPDCLRLQNFPPPFFSTNDAGPSA</sequence>
<gene>
    <name evidence="2" type="ORF">CPC735_026010</name>
</gene>
<evidence type="ECO:0000313" key="3">
    <source>
        <dbReference type="Proteomes" id="UP000009084"/>
    </source>
</evidence>
<feature type="compositionally biased region" description="Basic and acidic residues" evidence="1">
    <location>
        <begin position="64"/>
        <end position="74"/>
    </location>
</feature>
<accession>C5P765</accession>
<evidence type="ECO:0000313" key="2">
    <source>
        <dbReference type="EMBL" id="EER27265.1"/>
    </source>
</evidence>
<proteinExistence type="predicted"/>
<dbReference type="AlphaFoldDB" id="C5P765"/>
<dbReference type="EMBL" id="ACFW01000025">
    <property type="protein sequence ID" value="EER27265.1"/>
    <property type="molecule type" value="Genomic_DNA"/>
</dbReference>
<name>C5P765_COCP7</name>
<protein>
    <submittedName>
        <fullName evidence="2">Uncharacterized protein</fullName>
    </submittedName>
</protein>
<reference evidence="2 3" key="1">
    <citation type="journal article" date="2009" name="Genome Res.">
        <title>Comparative genomic analyses of the human fungal pathogens Coccidioides and their relatives.</title>
        <authorList>
            <person name="Sharpton T.J."/>
            <person name="Stajich J.E."/>
            <person name="Rounsley S.D."/>
            <person name="Gardner M.J."/>
            <person name="Wortman J.R."/>
            <person name="Jordar V.S."/>
            <person name="Maiti R."/>
            <person name="Kodira C.D."/>
            <person name="Neafsey D.E."/>
            <person name="Zeng Q."/>
            <person name="Hung C.-Y."/>
            <person name="McMahan C."/>
            <person name="Muszewska A."/>
            <person name="Grynberg M."/>
            <person name="Mandel M.A."/>
            <person name="Kellner E.M."/>
            <person name="Barker B.M."/>
            <person name="Galgiani J.N."/>
            <person name="Orbach M.J."/>
            <person name="Kirkland T.N."/>
            <person name="Cole G.T."/>
            <person name="Henn M.R."/>
            <person name="Birren B.W."/>
            <person name="Taylor J.W."/>
        </authorList>
    </citation>
    <scope>NUCLEOTIDE SEQUENCE [LARGE SCALE GENOMIC DNA]</scope>
    <source>
        <strain evidence="3">C735</strain>
    </source>
</reference>
<feature type="region of interest" description="Disordered" evidence="1">
    <location>
        <begin position="31"/>
        <end position="74"/>
    </location>
</feature>
<evidence type="ECO:0000256" key="1">
    <source>
        <dbReference type="SAM" id="MobiDB-lite"/>
    </source>
</evidence>
<dbReference type="KEGG" id="cpw:9694905"/>
<dbReference type="HOGENOM" id="CLU_102607_0_0_1"/>
<dbReference type="Proteomes" id="UP000009084">
    <property type="component" value="Unassembled WGS sequence"/>
</dbReference>
<comment type="caution">
    <text evidence="2">The sequence shown here is derived from an EMBL/GenBank/DDBJ whole genome shotgun (WGS) entry which is preliminary data.</text>
</comment>
<feature type="compositionally biased region" description="Basic and acidic residues" evidence="1">
    <location>
        <begin position="31"/>
        <end position="57"/>
    </location>
</feature>
<organism evidence="2 3">
    <name type="scientific">Coccidioides posadasii (strain C735)</name>
    <name type="common">Valley fever fungus</name>
    <dbReference type="NCBI Taxonomy" id="222929"/>
    <lineage>
        <taxon>Eukaryota</taxon>
        <taxon>Fungi</taxon>
        <taxon>Dikarya</taxon>
        <taxon>Ascomycota</taxon>
        <taxon>Pezizomycotina</taxon>
        <taxon>Eurotiomycetes</taxon>
        <taxon>Eurotiomycetidae</taxon>
        <taxon>Onygenales</taxon>
        <taxon>Onygenaceae</taxon>
        <taxon>Coccidioides</taxon>
    </lineage>
</organism>